<dbReference type="SMART" id="SM00267">
    <property type="entry name" value="GGDEF"/>
    <property type="match status" value="1"/>
</dbReference>
<dbReference type="Pfam" id="PF00990">
    <property type="entry name" value="GGDEF"/>
    <property type="match status" value="1"/>
</dbReference>
<feature type="transmembrane region" description="Helical" evidence="1">
    <location>
        <begin position="21"/>
        <end position="44"/>
    </location>
</feature>
<dbReference type="PANTHER" id="PTHR45138:SF9">
    <property type="entry name" value="DIGUANYLATE CYCLASE DGCM-RELATED"/>
    <property type="match status" value="1"/>
</dbReference>
<evidence type="ECO:0000259" key="2">
    <source>
        <dbReference type="PROSITE" id="PS50887"/>
    </source>
</evidence>
<dbReference type="NCBIfam" id="TIGR00254">
    <property type="entry name" value="GGDEF"/>
    <property type="match status" value="1"/>
</dbReference>
<dbReference type="CDD" id="cd01949">
    <property type="entry name" value="GGDEF"/>
    <property type="match status" value="1"/>
</dbReference>
<dbReference type="PANTHER" id="PTHR45138">
    <property type="entry name" value="REGULATORY COMPONENTS OF SENSORY TRANSDUCTION SYSTEM"/>
    <property type="match status" value="1"/>
</dbReference>
<evidence type="ECO:0000313" key="3">
    <source>
        <dbReference type="EMBL" id="MBP2369221.1"/>
    </source>
</evidence>
<feature type="domain" description="GGDEF" evidence="2">
    <location>
        <begin position="289"/>
        <end position="432"/>
    </location>
</feature>
<dbReference type="InterPro" id="IPR043128">
    <property type="entry name" value="Rev_trsase/Diguanyl_cyclase"/>
</dbReference>
<dbReference type="Gene3D" id="3.30.70.270">
    <property type="match status" value="1"/>
</dbReference>
<evidence type="ECO:0000256" key="1">
    <source>
        <dbReference type="SAM" id="Phobius"/>
    </source>
</evidence>
<sequence length="441" mass="46030">MTASRSRGGPASWPVRQLPRPMIVVLVAVVTGAAALVVTGAVLLPADRSTGAAALGALGLVALGVLHTELATGIERVRRRVAHASYFDLSSVWTFAGALLLPPALAGLVVVGIYGHLWWRVWRPAGAALYRHVYTTGTVVLAAYAAATLAAPERLTVASGAGEGSMAAGFGALLLAMLVYVLVNQTLVALALSLTTGRRFAWRGVLGDWDDHVLEGATLCLAVLAALAAMRQPLLVLLVLPPLLVLHRAVLIRQLEERANTDAKTGLLTAAAWRGRAHRALARTRRQQGAVAVLILDLDHFKSVNDGYGHLAGDEVLAAVAGALSAQVRDVDPVGRFGGEEFVVLLAELPGGPPGRELAHAAAERIRSTVRGLAVHIDAPGGPLTITDLSVSVGVAVSGPDGDSLDELMQVADYALYAAKRAGRNRVRLGRRAVTEPGPEA</sequence>
<dbReference type="InterPro" id="IPR000160">
    <property type="entry name" value="GGDEF_dom"/>
</dbReference>
<dbReference type="PROSITE" id="PS50887">
    <property type="entry name" value="GGDEF"/>
    <property type="match status" value="1"/>
</dbReference>
<name>A0ABS4VZL0_9PSEU</name>
<reference evidence="3 4" key="1">
    <citation type="submission" date="2021-03" db="EMBL/GenBank/DDBJ databases">
        <title>Sequencing the genomes of 1000 actinobacteria strains.</title>
        <authorList>
            <person name="Klenk H.-P."/>
        </authorList>
    </citation>
    <scope>NUCLEOTIDE SEQUENCE [LARGE SCALE GENOMIC DNA]</scope>
    <source>
        <strain evidence="3 4">DSM 45256</strain>
    </source>
</reference>
<organism evidence="3 4">
    <name type="scientific">Pseudonocardia parietis</name>
    <dbReference type="NCBI Taxonomy" id="570936"/>
    <lineage>
        <taxon>Bacteria</taxon>
        <taxon>Bacillati</taxon>
        <taxon>Actinomycetota</taxon>
        <taxon>Actinomycetes</taxon>
        <taxon>Pseudonocardiales</taxon>
        <taxon>Pseudonocardiaceae</taxon>
        <taxon>Pseudonocardia</taxon>
    </lineage>
</organism>
<keyword evidence="1" id="KW-1133">Transmembrane helix</keyword>
<dbReference type="Proteomes" id="UP001519295">
    <property type="component" value="Unassembled WGS sequence"/>
</dbReference>
<dbReference type="InterPro" id="IPR050469">
    <property type="entry name" value="Diguanylate_Cyclase"/>
</dbReference>
<dbReference type="InterPro" id="IPR029787">
    <property type="entry name" value="Nucleotide_cyclase"/>
</dbReference>
<dbReference type="SUPFAM" id="SSF55073">
    <property type="entry name" value="Nucleotide cyclase"/>
    <property type="match status" value="1"/>
</dbReference>
<accession>A0ABS4VZL0</accession>
<protein>
    <submittedName>
        <fullName evidence="3">Diguanylate cyclase (GGDEF)-like protein</fullName>
    </submittedName>
</protein>
<feature type="transmembrane region" description="Helical" evidence="1">
    <location>
        <begin position="129"/>
        <end position="151"/>
    </location>
</feature>
<gene>
    <name evidence="3" type="ORF">JOF36_004917</name>
</gene>
<keyword evidence="1" id="KW-0812">Transmembrane</keyword>
<feature type="transmembrane region" description="Helical" evidence="1">
    <location>
        <begin position="172"/>
        <end position="196"/>
    </location>
</feature>
<evidence type="ECO:0000313" key="4">
    <source>
        <dbReference type="Proteomes" id="UP001519295"/>
    </source>
</evidence>
<comment type="caution">
    <text evidence="3">The sequence shown here is derived from an EMBL/GenBank/DDBJ whole genome shotgun (WGS) entry which is preliminary data.</text>
</comment>
<feature type="transmembrane region" description="Helical" evidence="1">
    <location>
        <begin position="92"/>
        <end position="117"/>
    </location>
</feature>
<dbReference type="EMBL" id="JAGINU010000001">
    <property type="protein sequence ID" value="MBP2369221.1"/>
    <property type="molecule type" value="Genomic_DNA"/>
</dbReference>
<feature type="transmembrane region" description="Helical" evidence="1">
    <location>
        <begin position="216"/>
        <end position="246"/>
    </location>
</feature>
<dbReference type="RefSeq" id="WP_210031097.1">
    <property type="nucleotide sequence ID" value="NZ_JAGINU010000001.1"/>
</dbReference>
<keyword evidence="1" id="KW-0472">Membrane</keyword>
<feature type="transmembrane region" description="Helical" evidence="1">
    <location>
        <begin position="50"/>
        <end position="71"/>
    </location>
</feature>
<keyword evidence="4" id="KW-1185">Reference proteome</keyword>
<proteinExistence type="predicted"/>